<dbReference type="EMBL" id="VTPC01090880">
    <property type="protein sequence ID" value="KAF2880991.1"/>
    <property type="molecule type" value="Genomic_DNA"/>
</dbReference>
<organism evidence="3 4">
    <name type="scientific">Ignelater luminosus</name>
    <name type="common">Cucubano</name>
    <name type="synonym">Pyrophorus luminosus</name>
    <dbReference type="NCBI Taxonomy" id="2038154"/>
    <lineage>
        <taxon>Eukaryota</taxon>
        <taxon>Metazoa</taxon>
        <taxon>Ecdysozoa</taxon>
        <taxon>Arthropoda</taxon>
        <taxon>Hexapoda</taxon>
        <taxon>Insecta</taxon>
        <taxon>Pterygota</taxon>
        <taxon>Neoptera</taxon>
        <taxon>Endopterygota</taxon>
        <taxon>Coleoptera</taxon>
        <taxon>Polyphaga</taxon>
        <taxon>Elateriformia</taxon>
        <taxon>Elateroidea</taxon>
        <taxon>Elateridae</taxon>
        <taxon>Agrypninae</taxon>
        <taxon>Pyrophorini</taxon>
        <taxon>Ignelater</taxon>
    </lineage>
</organism>
<feature type="region of interest" description="Disordered" evidence="2">
    <location>
        <begin position="87"/>
        <end position="131"/>
    </location>
</feature>
<comment type="caution">
    <text evidence="3">The sequence shown here is derived from an EMBL/GenBank/DDBJ whole genome shotgun (WGS) entry which is preliminary data.</text>
</comment>
<evidence type="ECO:0000256" key="1">
    <source>
        <dbReference type="SAM" id="Coils"/>
    </source>
</evidence>
<dbReference type="OrthoDB" id="6747153at2759"/>
<keyword evidence="1" id="KW-0175">Coiled coil</keyword>
<keyword evidence="4" id="KW-1185">Reference proteome</keyword>
<accession>A0A8K0C921</accession>
<reference evidence="3" key="1">
    <citation type="submission" date="2019-08" db="EMBL/GenBank/DDBJ databases">
        <title>The genome of the North American firefly Photinus pyralis.</title>
        <authorList>
            <consortium name="Photinus pyralis genome working group"/>
            <person name="Fallon T.R."/>
            <person name="Sander Lower S.E."/>
            <person name="Weng J.-K."/>
        </authorList>
    </citation>
    <scope>NUCLEOTIDE SEQUENCE</scope>
    <source>
        <strain evidence="3">TRF0915ILg1</strain>
        <tissue evidence="3">Whole body</tissue>
    </source>
</reference>
<feature type="coiled-coil region" evidence="1">
    <location>
        <begin position="160"/>
        <end position="376"/>
    </location>
</feature>
<dbReference type="Proteomes" id="UP000801492">
    <property type="component" value="Unassembled WGS sequence"/>
</dbReference>
<protein>
    <submittedName>
        <fullName evidence="3">Uncharacterized protein</fullName>
    </submittedName>
</protein>
<proteinExistence type="predicted"/>
<evidence type="ECO:0000256" key="2">
    <source>
        <dbReference type="SAM" id="MobiDB-lite"/>
    </source>
</evidence>
<evidence type="ECO:0000313" key="4">
    <source>
        <dbReference type="Proteomes" id="UP000801492"/>
    </source>
</evidence>
<feature type="compositionally biased region" description="Basic and acidic residues" evidence="2">
    <location>
        <begin position="121"/>
        <end position="131"/>
    </location>
</feature>
<name>A0A8K0C921_IGNLU</name>
<dbReference type="AlphaFoldDB" id="A0A8K0C921"/>
<evidence type="ECO:0000313" key="3">
    <source>
        <dbReference type="EMBL" id="KAF2880991.1"/>
    </source>
</evidence>
<gene>
    <name evidence="3" type="ORF">ILUMI_25207</name>
</gene>
<sequence>MSLLEVNEVTPNAKLLTGCGDGVRNELHREKPSKRVVRTPVPSCRRFSTRPPPIQQNDHADVKVQLQKAIQELATHPNITRRRALTMAEINPTRSVTSKKTDGLRQLSSSHSVPGSGGTKRLAEPAPRREEDDGRRVYQLLLLNAWRRRRTQVATLTDSLGALETQNGNLELQIDALRRLRQAECDKRNEAVTENQRLQNQVEEVLKENKSLTEGKDAVELELQILEQKGETLQLDLQNARNDWATARCELRNIEHQLGVERGKIKKFREEKTLLIERLSQKEQEVSALTDQIDDLQDRLLNTEINLQDTILSNNNYEDNMKALLDKITNEIATNTDLQKKLQEVIGNNEKLEARIEELRRTLQTNKESAKKVDEENLKLRKELIDVKAVLQSEKERPWWRNAGELAMAPLNALQNAAYIMLPAIPAVVTKATSTSDMPKNVS</sequence>